<dbReference type="Proteomes" id="UP000006039">
    <property type="component" value="Unassembled WGS sequence"/>
</dbReference>
<dbReference type="EnsemblFungi" id="EJT76983">
    <property type="protein sequence ID" value="EJT76983"/>
    <property type="gene ID" value="GGTG_06897"/>
</dbReference>
<dbReference type="GeneID" id="20347355"/>
<reference evidence="3" key="4">
    <citation type="journal article" date="2015" name="G3 (Bethesda)">
        <title>Genome sequences of three phytopathogenic species of the Magnaporthaceae family of fungi.</title>
        <authorList>
            <person name="Okagaki L.H."/>
            <person name="Nunes C.C."/>
            <person name="Sailsbery J."/>
            <person name="Clay B."/>
            <person name="Brown D."/>
            <person name="John T."/>
            <person name="Oh Y."/>
            <person name="Young N."/>
            <person name="Fitzgerald M."/>
            <person name="Haas B.J."/>
            <person name="Zeng Q."/>
            <person name="Young S."/>
            <person name="Adiconis X."/>
            <person name="Fan L."/>
            <person name="Levin J.Z."/>
            <person name="Mitchell T.K."/>
            <person name="Okubara P.A."/>
            <person name="Farman M.L."/>
            <person name="Kohn L.M."/>
            <person name="Birren B."/>
            <person name="Ma L.-J."/>
            <person name="Dean R.A."/>
        </authorList>
    </citation>
    <scope>NUCLEOTIDE SEQUENCE</scope>
    <source>
        <strain evidence="3">R3-111a-1</strain>
    </source>
</reference>
<reference evidence="4" key="1">
    <citation type="submission" date="2010-07" db="EMBL/GenBank/DDBJ databases">
        <title>The genome sequence of Gaeumannomyces graminis var. tritici strain R3-111a-1.</title>
        <authorList>
            <consortium name="The Broad Institute Genome Sequencing Platform"/>
            <person name="Ma L.-J."/>
            <person name="Dead R."/>
            <person name="Young S."/>
            <person name="Zeng Q."/>
            <person name="Koehrsen M."/>
            <person name="Alvarado L."/>
            <person name="Berlin A."/>
            <person name="Chapman S.B."/>
            <person name="Chen Z."/>
            <person name="Freedman E."/>
            <person name="Gellesch M."/>
            <person name="Goldberg J."/>
            <person name="Griggs A."/>
            <person name="Gujja S."/>
            <person name="Heilman E.R."/>
            <person name="Heiman D."/>
            <person name="Hepburn T."/>
            <person name="Howarth C."/>
            <person name="Jen D."/>
            <person name="Larson L."/>
            <person name="Mehta T."/>
            <person name="Neiman D."/>
            <person name="Pearson M."/>
            <person name="Roberts A."/>
            <person name="Saif S."/>
            <person name="Shea T."/>
            <person name="Shenoy N."/>
            <person name="Sisk P."/>
            <person name="Stolte C."/>
            <person name="Sykes S."/>
            <person name="Walk T."/>
            <person name="White J."/>
            <person name="Yandava C."/>
            <person name="Haas B."/>
            <person name="Nusbaum C."/>
            <person name="Birren B."/>
        </authorList>
    </citation>
    <scope>NUCLEOTIDE SEQUENCE [LARGE SCALE GENOMIC DNA]</scope>
    <source>
        <strain evidence="4">R3-111a-1</strain>
    </source>
</reference>
<accession>J3P050</accession>
<reference evidence="2" key="3">
    <citation type="submission" date="2010-09" db="EMBL/GenBank/DDBJ databases">
        <title>Annotation of Gaeumannomyces graminis var. tritici R3-111a-1.</title>
        <authorList>
            <consortium name="The Broad Institute Genome Sequencing Platform"/>
            <person name="Ma L.-J."/>
            <person name="Dead R."/>
            <person name="Young S.K."/>
            <person name="Zeng Q."/>
            <person name="Gargeya S."/>
            <person name="Fitzgerald M."/>
            <person name="Haas B."/>
            <person name="Abouelleil A."/>
            <person name="Alvarado L."/>
            <person name="Arachchi H.M."/>
            <person name="Berlin A."/>
            <person name="Brown A."/>
            <person name="Chapman S.B."/>
            <person name="Chen Z."/>
            <person name="Dunbar C."/>
            <person name="Freedman E."/>
            <person name="Gearin G."/>
            <person name="Gellesch M."/>
            <person name="Goldberg J."/>
            <person name="Griggs A."/>
            <person name="Gujja S."/>
            <person name="Heiman D."/>
            <person name="Howarth C."/>
            <person name="Larson L."/>
            <person name="Lui A."/>
            <person name="MacDonald P.J.P."/>
            <person name="Mehta T."/>
            <person name="Montmayeur A."/>
            <person name="Murphy C."/>
            <person name="Neiman D."/>
            <person name="Pearson M."/>
            <person name="Priest M."/>
            <person name="Roberts A."/>
            <person name="Saif S."/>
            <person name="Shea T."/>
            <person name="Shenoy N."/>
            <person name="Sisk P."/>
            <person name="Stolte C."/>
            <person name="Sykes S."/>
            <person name="Yandava C."/>
            <person name="Wortman J."/>
            <person name="Nusbaum C."/>
            <person name="Birren B."/>
        </authorList>
    </citation>
    <scope>NUCLEOTIDE SEQUENCE</scope>
    <source>
        <strain evidence="2">R3-111a-1</strain>
    </source>
</reference>
<feature type="region of interest" description="Disordered" evidence="1">
    <location>
        <begin position="41"/>
        <end position="62"/>
    </location>
</feature>
<dbReference type="AlphaFoldDB" id="J3P050"/>
<evidence type="ECO:0000256" key="1">
    <source>
        <dbReference type="SAM" id="MobiDB-lite"/>
    </source>
</evidence>
<evidence type="ECO:0000313" key="2">
    <source>
        <dbReference type="EMBL" id="EJT76983.1"/>
    </source>
</evidence>
<organism evidence="2">
    <name type="scientific">Gaeumannomyces tritici (strain R3-111a-1)</name>
    <name type="common">Wheat and barley take-all root rot fungus</name>
    <name type="synonym">Gaeumannomyces graminis var. tritici</name>
    <dbReference type="NCBI Taxonomy" id="644352"/>
    <lineage>
        <taxon>Eukaryota</taxon>
        <taxon>Fungi</taxon>
        <taxon>Dikarya</taxon>
        <taxon>Ascomycota</taxon>
        <taxon>Pezizomycotina</taxon>
        <taxon>Sordariomycetes</taxon>
        <taxon>Sordariomycetidae</taxon>
        <taxon>Magnaporthales</taxon>
        <taxon>Magnaporthaceae</taxon>
        <taxon>Gaeumannomyces</taxon>
    </lineage>
</organism>
<keyword evidence="4" id="KW-1185">Reference proteome</keyword>
<evidence type="ECO:0000313" key="4">
    <source>
        <dbReference type="Proteomes" id="UP000006039"/>
    </source>
</evidence>
<reference evidence="2" key="2">
    <citation type="submission" date="2010-07" db="EMBL/GenBank/DDBJ databases">
        <authorList>
            <consortium name="The Broad Institute Genome Sequencing Platform"/>
            <consortium name="Broad Institute Genome Sequencing Center for Infectious Disease"/>
            <person name="Ma L.-J."/>
            <person name="Dead R."/>
            <person name="Young S."/>
            <person name="Zeng Q."/>
            <person name="Koehrsen M."/>
            <person name="Alvarado L."/>
            <person name="Berlin A."/>
            <person name="Chapman S.B."/>
            <person name="Chen Z."/>
            <person name="Freedman E."/>
            <person name="Gellesch M."/>
            <person name="Goldberg J."/>
            <person name="Griggs A."/>
            <person name="Gujja S."/>
            <person name="Heilman E.R."/>
            <person name="Heiman D."/>
            <person name="Hepburn T."/>
            <person name="Howarth C."/>
            <person name="Jen D."/>
            <person name="Larson L."/>
            <person name="Mehta T."/>
            <person name="Neiman D."/>
            <person name="Pearson M."/>
            <person name="Roberts A."/>
            <person name="Saif S."/>
            <person name="Shea T."/>
            <person name="Shenoy N."/>
            <person name="Sisk P."/>
            <person name="Stolte C."/>
            <person name="Sykes S."/>
            <person name="Walk T."/>
            <person name="White J."/>
            <person name="Yandava C."/>
            <person name="Haas B."/>
            <person name="Nusbaum C."/>
            <person name="Birren B."/>
        </authorList>
    </citation>
    <scope>NUCLEOTIDE SEQUENCE</scope>
    <source>
        <strain evidence="2">R3-111a-1</strain>
    </source>
</reference>
<protein>
    <submittedName>
        <fullName evidence="2 3">Uncharacterized protein</fullName>
    </submittedName>
</protein>
<dbReference type="HOGENOM" id="CLU_1885907_0_0_1"/>
<gene>
    <name evidence="3" type="primary">20347355</name>
    <name evidence="2" type="ORF">GGTG_06897</name>
</gene>
<sequence>MYGNDVCPAVEASGHPPTARGPTIVRSTIAYVAVREMSEGGDDGGAYRGKKRQPAAAVTTTATEPGPATICTMTRPTAMPVARGDWPSECGDAARVWSLDDAAFLLVLLLSDGNVKFTEPPVKHHNVSGLLVKGK</sequence>
<dbReference type="VEuPathDB" id="FungiDB:GGTG_06897"/>
<feature type="region of interest" description="Disordered" evidence="1">
    <location>
        <begin position="1"/>
        <end position="21"/>
    </location>
</feature>
<reference evidence="3" key="5">
    <citation type="submission" date="2018-04" db="UniProtKB">
        <authorList>
            <consortium name="EnsemblFungi"/>
        </authorList>
    </citation>
    <scope>IDENTIFICATION</scope>
    <source>
        <strain evidence="3">R3-111a-1</strain>
    </source>
</reference>
<proteinExistence type="predicted"/>
<name>J3P050_GAET3</name>
<evidence type="ECO:0000313" key="3">
    <source>
        <dbReference type="EnsemblFungi" id="EJT76983"/>
    </source>
</evidence>
<dbReference type="RefSeq" id="XP_009222983.1">
    <property type="nucleotide sequence ID" value="XM_009224719.1"/>
</dbReference>
<dbReference type="EMBL" id="GL385397">
    <property type="protein sequence ID" value="EJT76983.1"/>
    <property type="molecule type" value="Genomic_DNA"/>
</dbReference>